<evidence type="ECO:0000313" key="2">
    <source>
        <dbReference type="Proteomes" id="UP000054248"/>
    </source>
</evidence>
<reference evidence="2" key="2">
    <citation type="submission" date="2015-01" db="EMBL/GenBank/DDBJ databases">
        <title>Evolutionary Origins and Diversification of the Mycorrhizal Mutualists.</title>
        <authorList>
            <consortium name="DOE Joint Genome Institute"/>
            <consortium name="Mycorrhizal Genomics Consortium"/>
            <person name="Kohler A."/>
            <person name="Kuo A."/>
            <person name="Nagy L.G."/>
            <person name="Floudas D."/>
            <person name="Copeland A."/>
            <person name="Barry K.W."/>
            <person name="Cichocki N."/>
            <person name="Veneault-Fourrey C."/>
            <person name="LaButti K."/>
            <person name="Lindquist E.A."/>
            <person name="Lipzen A."/>
            <person name="Lundell T."/>
            <person name="Morin E."/>
            <person name="Murat C."/>
            <person name="Riley R."/>
            <person name="Ohm R."/>
            <person name="Sun H."/>
            <person name="Tunlid A."/>
            <person name="Henrissat B."/>
            <person name="Grigoriev I.V."/>
            <person name="Hibbett D.S."/>
            <person name="Martin F."/>
        </authorList>
    </citation>
    <scope>NUCLEOTIDE SEQUENCE [LARGE SCALE GENOMIC DNA]</scope>
    <source>
        <strain evidence="2">MUT 4182</strain>
    </source>
</reference>
<organism evidence="1 2">
    <name type="scientific">Tulasnella calospora MUT 4182</name>
    <dbReference type="NCBI Taxonomy" id="1051891"/>
    <lineage>
        <taxon>Eukaryota</taxon>
        <taxon>Fungi</taxon>
        <taxon>Dikarya</taxon>
        <taxon>Basidiomycota</taxon>
        <taxon>Agaricomycotina</taxon>
        <taxon>Agaricomycetes</taxon>
        <taxon>Cantharellales</taxon>
        <taxon>Tulasnellaceae</taxon>
        <taxon>Tulasnella</taxon>
    </lineage>
</organism>
<evidence type="ECO:0000313" key="1">
    <source>
        <dbReference type="EMBL" id="KIO27874.1"/>
    </source>
</evidence>
<gene>
    <name evidence="1" type="ORF">M407DRAFT_243235</name>
</gene>
<reference evidence="1 2" key="1">
    <citation type="submission" date="2014-04" db="EMBL/GenBank/DDBJ databases">
        <authorList>
            <consortium name="DOE Joint Genome Institute"/>
            <person name="Kuo A."/>
            <person name="Girlanda M."/>
            <person name="Perotto S."/>
            <person name="Kohler A."/>
            <person name="Nagy L.G."/>
            <person name="Floudas D."/>
            <person name="Copeland A."/>
            <person name="Barry K.W."/>
            <person name="Cichocki N."/>
            <person name="Veneault-Fourrey C."/>
            <person name="LaButti K."/>
            <person name="Lindquist E.A."/>
            <person name="Lipzen A."/>
            <person name="Lundell T."/>
            <person name="Morin E."/>
            <person name="Murat C."/>
            <person name="Sun H."/>
            <person name="Tunlid A."/>
            <person name="Henrissat B."/>
            <person name="Grigoriev I.V."/>
            <person name="Hibbett D.S."/>
            <person name="Martin F."/>
            <person name="Nordberg H.P."/>
            <person name="Cantor M.N."/>
            <person name="Hua S.X."/>
        </authorList>
    </citation>
    <scope>NUCLEOTIDE SEQUENCE [LARGE SCALE GENOMIC DNA]</scope>
    <source>
        <strain evidence="1 2">MUT 4182</strain>
    </source>
</reference>
<keyword evidence="2" id="KW-1185">Reference proteome</keyword>
<sequence length="188" mass="20578">MASNRPLDTNPRVGRLRVFSNNHIIGRYIANTFNKGSGALETTNTSADALQIRIAPTNFDRDYIEILNSPESDLAWLGTSFRSATPALGKDSAEWASLTVVNGPGEKSPKHAGPDTAGPIGKKIWDIALDGRLIGAWQDDENLVSYQFYFVYSVSQKCIYAVTSKAAFTKNNPDQKYHDVTLVLEPAA</sequence>
<dbReference type="Proteomes" id="UP000054248">
    <property type="component" value="Unassembled WGS sequence"/>
</dbReference>
<protein>
    <submittedName>
        <fullName evidence="1">Uncharacterized protein</fullName>
    </submittedName>
</protein>
<dbReference type="AlphaFoldDB" id="A0A0C3QM67"/>
<dbReference type="HOGENOM" id="CLU_1442071_0_0_1"/>
<accession>A0A0C3QM67</accession>
<dbReference type="EMBL" id="KN823002">
    <property type="protein sequence ID" value="KIO27874.1"/>
    <property type="molecule type" value="Genomic_DNA"/>
</dbReference>
<name>A0A0C3QM67_9AGAM</name>
<dbReference type="OrthoDB" id="3147543at2759"/>
<proteinExistence type="predicted"/>